<dbReference type="STRING" id="89524.SAMN05444370_11230"/>
<dbReference type="InterPro" id="IPR002035">
    <property type="entry name" value="VWF_A"/>
</dbReference>
<dbReference type="EMBL" id="FNQM01000012">
    <property type="protein sequence ID" value="SEA79612.1"/>
    <property type="molecule type" value="Genomic_DNA"/>
</dbReference>
<dbReference type="InterPro" id="IPR036465">
    <property type="entry name" value="vWFA_dom_sf"/>
</dbReference>
<dbReference type="PANTHER" id="PTHR22550:SF18">
    <property type="entry name" value="VWFA DOMAIN-CONTAINING PROTEIN"/>
    <property type="match status" value="1"/>
</dbReference>
<dbReference type="Gene3D" id="3.40.50.410">
    <property type="entry name" value="von Willebrand factor, type A domain"/>
    <property type="match status" value="1"/>
</dbReference>
<accession>A0A1H4E5G7</accession>
<protein>
    <submittedName>
        <fullName evidence="2">Ca-activated chloride channel family protein</fullName>
    </submittedName>
</protein>
<dbReference type="Proteomes" id="UP000198703">
    <property type="component" value="Unassembled WGS sequence"/>
</dbReference>
<evidence type="ECO:0000313" key="3">
    <source>
        <dbReference type="Proteomes" id="UP000198703"/>
    </source>
</evidence>
<feature type="domain" description="VWFA" evidence="1">
    <location>
        <begin position="100"/>
        <end position="290"/>
    </location>
</feature>
<dbReference type="Pfam" id="PF00092">
    <property type="entry name" value="VWA"/>
    <property type="match status" value="1"/>
</dbReference>
<dbReference type="RefSeq" id="WP_245731085.1">
    <property type="nucleotide sequence ID" value="NZ_FNQM01000012.1"/>
</dbReference>
<dbReference type="InterPro" id="IPR050768">
    <property type="entry name" value="UPF0353/GerABKA_families"/>
</dbReference>
<dbReference type="PROSITE" id="PS50234">
    <property type="entry name" value="VWFA"/>
    <property type="match status" value="1"/>
</dbReference>
<evidence type="ECO:0000313" key="2">
    <source>
        <dbReference type="EMBL" id="SEA79612.1"/>
    </source>
</evidence>
<dbReference type="SMART" id="SM00327">
    <property type="entry name" value="VWA"/>
    <property type="match status" value="1"/>
</dbReference>
<gene>
    <name evidence="2" type="ORF">SAMN05444370_11230</name>
</gene>
<organism evidence="2 3">
    <name type="scientific">Rubrimonas cliftonensis</name>
    <dbReference type="NCBI Taxonomy" id="89524"/>
    <lineage>
        <taxon>Bacteria</taxon>
        <taxon>Pseudomonadati</taxon>
        <taxon>Pseudomonadota</taxon>
        <taxon>Alphaproteobacteria</taxon>
        <taxon>Rhodobacterales</taxon>
        <taxon>Paracoccaceae</taxon>
        <taxon>Rubrimonas</taxon>
    </lineage>
</organism>
<sequence length="328" mass="34130">MDELIARMLDATPGFADPWALLLAPLPLLMLRYGPRARAASAAMAAPESVSAMSRGAEAALAARMGATLAPWVAWLALLLALAGPRTLENAPVAPPSGRDVLLAIDLSGSMERQDFVYRGAQARRIDVTRRVAADFVRGRAGDRVGLVVFGDHAFVAAAPSFDVEAVAQALEGMTIGVAGRSTAISDGLGLALRRLDRSDAPSRVVILLSDGTNTAGMVRPQEAAALAAEMGVRVHTIALGPLARGEGSQDRNAVDDVTLAQIAHASGGAAFRVRDGEDFRAVDAALDALEPSPTDAPRIAAWRDLWPWPAALSLLAAALSLALGRAT</sequence>
<name>A0A1H4E5G7_9RHOB</name>
<reference evidence="2 3" key="1">
    <citation type="submission" date="2016-10" db="EMBL/GenBank/DDBJ databases">
        <authorList>
            <person name="de Groot N.N."/>
        </authorList>
    </citation>
    <scope>NUCLEOTIDE SEQUENCE [LARGE SCALE GENOMIC DNA]</scope>
    <source>
        <strain evidence="2 3">DSM 15345</strain>
    </source>
</reference>
<proteinExistence type="predicted"/>
<keyword evidence="3" id="KW-1185">Reference proteome</keyword>
<dbReference type="AlphaFoldDB" id="A0A1H4E5G7"/>
<dbReference type="PANTHER" id="PTHR22550">
    <property type="entry name" value="SPORE GERMINATION PROTEIN"/>
    <property type="match status" value="1"/>
</dbReference>
<evidence type="ECO:0000259" key="1">
    <source>
        <dbReference type="PROSITE" id="PS50234"/>
    </source>
</evidence>
<dbReference type="SUPFAM" id="SSF53300">
    <property type="entry name" value="vWA-like"/>
    <property type="match status" value="1"/>
</dbReference>